<dbReference type="InterPro" id="IPR001841">
    <property type="entry name" value="Znf_RING"/>
</dbReference>
<dbReference type="GO" id="GO:0005741">
    <property type="term" value="C:mitochondrial outer membrane"/>
    <property type="evidence" value="ECO:0007669"/>
    <property type="project" value="UniProtKB-SubCell"/>
</dbReference>
<proteinExistence type="predicted"/>
<dbReference type="SUPFAM" id="SSF57850">
    <property type="entry name" value="RING/U-box"/>
    <property type="match status" value="1"/>
</dbReference>
<keyword evidence="4" id="KW-0808">Transferase</keyword>
<dbReference type="STRING" id="126957.T1ITY3"/>
<evidence type="ECO:0000256" key="3">
    <source>
        <dbReference type="ARBA" id="ARBA00012483"/>
    </source>
</evidence>
<dbReference type="GO" id="GO:0016567">
    <property type="term" value="P:protein ubiquitination"/>
    <property type="evidence" value="ECO:0007669"/>
    <property type="project" value="InterPro"/>
</dbReference>
<dbReference type="PROSITE" id="PS50089">
    <property type="entry name" value="ZF_RING_2"/>
    <property type="match status" value="1"/>
</dbReference>
<dbReference type="HOGENOM" id="CLU_050604_1_0_1"/>
<dbReference type="eggNOG" id="KOG1571">
    <property type="taxonomic scope" value="Eukaryota"/>
</dbReference>
<keyword evidence="7 14" id="KW-0863">Zinc-finger</keyword>
<keyword evidence="8" id="KW-0833">Ubl conjugation pathway</keyword>
<keyword evidence="12" id="KW-0496">Mitochondrion</keyword>
<evidence type="ECO:0000256" key="8">
    <source>
        <dbReference type="ARBA" id="ARBA00022786"/>
    </source>
</evidence>
<comment type="catalytic activity">
    <reaction evidence="1">
        <text>S-ubiquitinyl-[E2 ubiquitin-conjugating enzyme]-L-cysteine + [acceptor protein]-L-lysine = [E2 ubiquitin-conjugating enzyme]-L-cysteine + N(6)-ubiquitinyl-[acceptor protein]-L-lysine.</text>
        <dbReference type="EC" id="2.3.2.27"/>
    </reaction>
</comment>
<keyword evidence="9" id="KW-1000">Mitochondrion outer membrane</keyword>
<name>T1ITY3_STRMM</name>
<comment type="subcellular location">
    <subcellularLocation>
        <location evidence="2">Mitochondrion outer membrane</location>
        <topology evidence="2">Multi-pass membrane protein</topology>
    </subcellularLocation>
</comment>
<organism evidence="17 18">
    <name type="scientific">Strigamia maritima</name>
    <name type="common">European centipede</name>
    <name type="synonym">Geophilus maritimus</name>
    <dbReference type="NCBI Taxonomy" id="126957"/>
    <lineage>
        <taxon>Eukaryota</taxon>
        <taxon>Metazoa</taxon>
        <taxon>Ecdysozoa</taxon>
        <taxon>Arthropoda</taxon>
        <taxon>Myriapoda</taxon>
        <taxon>Chilopoda</taxon>
        <taxon>Pleurostigmophora</taxon>
        <taxon>Geophilomorpha</taxon>
        <taxon>Linotaeniidae</taxon>
        <taxon>Strigamia</taxon>
    </lineage>
</organism>
<evidence type="ECO:0000259" key="16">
    <source>
        <dbReference type="PROSITE" id="PS50089"/>
    </source>
</evidence>
<dbReference type="Pfam" id="PF13920">
    <property type="entry name" value="zf-C3HC4_3"/>
    <property type="match status" value="1"/>
</dbReference>
<evidence type="ECO:0000313" key="18">
    <source>
        <dbReference type="Proteomes" id="UP000014500"/>
    </source>
</evidence>
<dbReference type="EnsemblMetazoa" id="SMAR004594-RA">
    <property type="protein sequence ID" value="SMAR004594-PA"/>
    <property type="gene ID" value="SMAR004594"/>
</dbReference>
<dbReference type="InterPro" id="IPR022170">
    <property type="entry name" value="MUL1-like"/>
</dbReference>
<evidence type="ECO:0000256" key="15">
    <source>
        <dbReference type="SAM" id="Phobius"/>
    </source>
</evidence>
<reference evidence="18" key="1">
    <citation type="submission" date="2011-05" db="EMBL/GenBank/DDBJ databases">
        <authorList>
            <person name="Richards S.R."/>
            <person name="Qu J."/>
            <person name="Jiang H."/>
            <person name="Jhangiani S.N."/>
            <person name="Agravi P."/>
            <person name="Goodspeed R."/>
            <person name="Gross S."/>
            <person name="Mandapat C."/>
            <person name="Jackson L."/>
            <person name="Mathew T."/>
            <person name="Pu L."/>
            <person name="Thornton R."/>
            <person name="Saada N."/>
            <person name="Wilczek-Boney K.B."/>
            <person name="Lee S."/>
            <person name="Kovar C."/>
            <person name="Wu Y."/>
            <person name="Scherer S.E."/>
            <person name="Worley K.C."/>
            <person name="Muzny D.M."/>
            <person name="Gibbs R."/>
        </authorList>
    </citation>
    <scope>NUCLEOTIDE SEQUENCE</scope>
    <source>
        <strain evidence="18">Brora</strain>
    </source>
</reference>
<evidence type="ECO:0000256" key="2">
    <source>
        <dbReference type="ARBA" id="ARBA00004374"/>
    </source>
</evidence>
<dbReference type="GO" id="GO:0061630">
    <property type="term" value="F:ubiquitin protein ligase activity"/>
    <property type="evidence" value="ECO:0007669"/>
    <property type="project" value="UniProtKB-EC"/>
</dbReference>
<dbReference type="AlphaFoldDB" id="T1ITY3"/>
<keyword evidence="5 15" id="KW-0812">Transmembrane</keyword>
<dbReference type="SMART" id="SM00184">
    <property type="entry name" value="RING"/>
    <property type="match status" value="1"/>
</dbReference>
<evidence type="ECO:0000256" key="12">
    <source>
        <dbReference type="ARBA" id="ARBA00023128"/>
    </source>
</evidence>
<dbReference type="PhylomeDB" id="T1ITY3"/>
<dbReference type="InterPro" id="IPR013083">
    <property type="entry name" value="Znf_RING/FYVE/PHD"/>
</dbReference>
<keyword evidence="10" id="KW-0862">Zinc</keyword>
<reference evidence="17" key="2">
    <citation type="submission" date="2015-02" db="UniProtKB">
        <authorList>
            <consortium name="EnsemblMetazoa"/>
        </authorList>
    </citation>
    <scope>IDENTIFICATION</scope>
</reference>
<evidence type="ECO:0000256" key="1">
    <source>
        <dbReference type="ARBA" id="ARBA00000900"/>
    </source>
</evidence>
<evidence type="ECO:0000256" key="13">
    <source>
        <dbReference type="ARBA" id="ARBA00023136"/>
    </source>
</evidence>
<evidence type="ECO:0000256" key="5">
    <source>
        <dbReference type="ARBA" id="ARBA00022692"/>
    </source>
</evidence>
<keyword evidence="13 15" id="KW-0472">Membrane</keyword>
<evidence type="ECO:0000256" key="4">
    <source>
        <dbReference type="ARBA" id="ARBA00022679"/>
    </source>
</evidence>
<sequence length="345" mass="38587">MAEYPVTLTEVICFGVDALLFGIFYKLYRNSKKASEAVKEAPIVEINEYLKDSIKATHAQAIPYAIIKGTVRAFKQALHSHNKPNVRGVVQEVVLKEHQIKWSWATRWWLETEREISRSKNYVPFLLIGKKGRIYVQDPLEAKIINLTTISDKFEPSVSGFGEAVWGFFTGARTQGFQETEQMLLEGTMLTGIGRLAVNKTGDVCLQPPAKGLYYFLTQVPESTLIKNLDVDTNFLKVMSVLCGVVGAAILINVVKKMINEHKKEKAIKARKQILAELISDRSRFSNTEINTQAPPCVICLANPREVVILDCGHVCCCADCAQNLSTGCPICRQPISQFWPAYIS</sequence>
<dbReference type="PANTHER" id="PTHR12183">
    <property type="entry name" value="MITOCHONDRIAL UBIQUITIN LIGASE ACTIVATOR OF NFKB 1"/>
    <property type="match status" value="1"/>
</dbReference>
<evidence type="ECO:0000256" key="10">
    <source>
        <dbReference type="ARBA" id="ARBA00022833"/>
    </source>
</evidence>
<keyword evidence="11 15" id="KW-1133">Transmembrane helix</keyword>
<dbReference type="OMA" id="YILWKQY"/>
<feature type="transmembrane region" description="Helical" evidence="15">
    <location>
        <begin position="235"/>
        <end position="255"/>
    </location>
</feature>
<dbReference type="InterPro" id="IPR051652">
    <property type="entry name" value="MDM2_MDM4_MUL1"/>
</dbReference>
<protein>
    <recommendedName>
        <fullName evidence="3">RING-type E3 ubiquitin transferase</fullName>
        <ecNumber evidence="3">2.3.2.27</ecNumber>
    </recommendedName>
</protein>
<dbReference type="PANTHER" id="PTHR12183:SF32">
    <property type="entry name" value="MITOCHONDRIAL E3 UBIQUITIN PROTEIN LIGASE 1"/>
    <property type="match status" value="1"/>
</dbReference>
<keyword evidence="6" id="KW-0479">Metal-binding</keyword>
<evidence type="ECO:0000256" key="14">
    <source>
        <dbReference type="PROSITE-ProRule" id="PRU00175"/>
    </source>
</evidence>
<evidence type="ECO:0000256" key="6">
    <source>
        <dbReference type="ARBA" id="ARBA00022723"/>
    </source>
</evidence>
<keyword evidence="18" id="KW-1185">Reference proteome</keyword>
<accession>T1ITY3</accession>
<evidence type="ECO:0000256" key="9">
    <source>
        <dbReference type="ARBA" id="ARBA00022787"/>
    </source>
</evidence>
<feature type="domain" description="RING-type" evidence="16">
    <location>
        <begin position="297"/>
        <end position="333"/>
    </location>
</feature>
<dbReference type="EMBL" id="JH431506">
    <property type="status" value="NOT_ANNOTATED_CDS"/>
    <property type="molecule type" value="Genomic_DNA"/>
</dbReference>
<dbReference type="Gene3D" id="3.30.40.10">
    <property type="entry name" value="Zinc/RING finger domain, C3HC4 (zinc finger)"/>
    <property type="match status" value="1"/>
</dbReference>
<dbReference type="EC" id="2.3.2.27" evidence="3"/>
<evidence type="ECO:0000313" key="17">
    <source>
        <dbReference type="EnsemblMetazoa" id="SMAR004594-PA"/>
    </source>
</evidence>
<dbReference type="GO" id="GO:0008270">
    <property type="term" value="F:zinc ion binding"/>
    <property type="evidence" value="ECO:0007669"/>
    <property type="project" value="UniProtKB-KW"/>
</dbReference>
<evidence type="ECO:0000256" key="11">
    <source>
        <dbReference type="ARBA" id="ARBA00022989"/>
    </source>
</evidence>
<dbReference type="Pfam" id="PF12483">
    <property type="entry name" value="GIDE"/>
    <property type="match status" value="1"/>
</dbReference>
<dbReference type="Proteomes" id="UP000014500">
    <property type="component" value="Unassembled WGS sequence"/>
</dbReference>
<evidence type="ECO:0000256" key="7">
    <source>
        <dbReference type="ARBA" id="ARBA00022771"/>
    </source>
</evidence>